<evidence type="ECO:0000313" key="3">
    <source>
        <dbReference type="EMBL" id="PAV58889.1"/>
    </source>
</evidence>
<dbReference type="InterPro" id="IPR003323">
    <property type="entry name" value="OTU_dom"/>
</dbReference>
<dbReference type="OrthoDB" id="415023at2759"/>
<dbReference type="Pfam" id="PF02338">
    <property type="entry name" value="OTU"/>
    <property type="match status" value="1"/>
</dbReference>
<reference evidence="3 4" key="1">
    <citation type="journal article" date="2017" name="Curr. Biol.">
        <title>Genome architecture and evolution of a unichromosomal asexual nematode.</title>
        <authorList>
            <person name="Fradin H."/>
            <person name="Zegar C."/>
            <person name="Gutwein M."/>
            <person name="Lucas J."/>
            <person name="Kovtun M."/>
            <person name="Corcoran D."/>
            <person name="Baugh L.R."/>
            <person name="Kiontke K."/>
            <person name="Gunsalus K."/>
            <person name="Fitch D.H."/>
            <person name="Piano F."/>
        </authorList>
    </citation>
    <scope>NUCLEOTIDE SEQUENCE [LARGE SCALE GENOMIC DNA]</scope>
    <source>
        <strain evidence="3">PF1309</strain>
    </source>
</reference>
<feature type="compositionally biased region" description="Polar residues" evidence="1">
    <location>
        <begin position="41"/>
        <end position="52"/>
    </location>
</feature>
<feature type="region of interest" description="Disordered" evidence="1">
    <location>
        <begin position="1"/>
        <end position="56"/>
    </location>
</feature>
<evidence type="ECO:0000256" key="1">
    <source>
        <dbReference type="SAM" id="MobiDB-lite"/>
    </source>
</evidence>
<comment type="caution">
    <text evidence="3">The sequence shown here is derived from an EMBL/GenBank/DDBJ whole genome shotgun (WGS) entry which is preliminary data.</text>
</comment>
<sequence>MSLCPDRQFNPSEPESPQPSVHASQSKATIQRAVSPHQPPVESSSRPGTSTVEAHDLPVNVPTNRIKFTAIRNYIILYAKRQSSTWYLDHYDEYQDYSTTAMNDINELHGTNVRYFAEYLALMNRPGTWGGDPEIFAIANRYNVQIAVHHATDNTQSILISPRRADNNPLEGRLMLRLTTFTAVNATNTVSYAHYDAIEKRNESSTQLRVKPDVKAPSNLDKRLDELVQMELAADEILNIAPVPVPSSIKSSSEESQVGSSKAEKTRPDEPLPKTGKEDQNVSGRNTPASPAGDADAEDLAMEVDIPGLLEAENEVSLIES</sequence>
<feature type="compositionally biased region" description="Polar residues" evidence="1">
    <location>
        <begin position="9"/>
        <end position="29"/>
    </location>
</feature>
<name>A0A2A2JBB4_9BILA</name>
<keyword evidence="4" id="KW-1185">Reference proteome</keyword>
<dbReference type="Gene3D" id="3.90.70.80">
    <property type="match status" value="1"/>
</dbReference>
<feature type="compositionally biased region" description="Basic and acidic residues" evidence="1">
    <location>
        <begin position="262"/>
        <end position="280"/>
    </location>
</feature>
<evidence type="ECO:0000259" key="2">
    <source>
        <dbReference type="Pfam" id="PF02338"/>
    </source>
</evidence>
<gene>
    <name evidence="3" type="ORF">WR25_08878</name>
</gene>
<feature type="compositionally biased region" description="Low complexity" evidence="1">
    <location>
        <begin position="246"/>
        <end position="261"/>
    </location>
</feature>
<organism evidence="3 4">
    <name type="scientific">Diploscapter pachys</name>
    <dbReference type="NCBI Taxonomy" id="2018661"/>
    <lineage>
        <taxon>Eukaryota</taxon>
        <taxon>Metazoa</taxon>
        <taxon>Ecdysozoa</taxon>
        <taxon>Nematoda</taxon>
        <taxon>Chromadorea</taxon>
        <taxon>Rhabditida</taxon>
        <taxon>Rhabditina</taxon>
        <taxon>Rhabditomorpha</taxon>
        <taxon>Rhabditoidea</taxon>
        <taxon>Rhabditidae</taxon>
        <taxon>Diploscapter</taxon>
    </lineage>
</organism>
<protein>
    <recommendedName>
        <fullName evidence="2">OTU domain-containing protein</fullName>
    </recommendedName>
</protein>
<accession>A0A2A2JBB4</accession>
<dbReference type="AlphaFoldDB" id="A0A2A2JBB4"/>
<feature type="region of interest" description="Disordered" evidence="1">
    <location>
        <begin position="244"/>
        <end position="308"/>
    </location>
</feature>
<dbReference type="EMBL" id="LIAE01010556">
    <property type="protein sequence ID" value="PAV58889.1"/>
    <property type="molecule type" value="Genomic_DNA"/>
</dbReference>
<dbReference type="SUPFAM" id="SSF54001">
    <property type="entry name" value="Cysteine proteinases"/>
    <property type="match status" value="1"/>
</dbReference>
<proteinExistence type="predicted"/>
<dbReference type="Proteomes" id="UP000218231">
    <property type="component" value="Unassembled WGS sequence"/>
</dbReference>
<dbReference type="InterPro" id="IPR038765">
    <property type="entry name" value="Papain-like_cys_pep_sf"/>
</dbReference>
<dbReference type="CDD" id="cd22744">
    <property type="entry name" value="OTU"/>
    <property type="match status" value="1"/>
</dbReference>
<evidence type="ECO:0000313" key="4">
    <source>
        <dbReference type="Proteomes" id="UP000218231"/>
    </source>
</evidence>
<feature type="domain" description="OTU" evidence="2">
    <location>
        <begin position="93"/>
        <end position="158"/>
    </location>
</feature>